<dbReference type="InterPro" id="IPR006685">
    <property type="entry name" value="MscS_channel_2nd"/>
</dbReference>
<sequence length="188" mass="20614">MMTNIFIILLYVVAFVLVQRRISGLIYQFSKRKHMNATRTSLVSKAVSLILFVVMLSMTAISIGLGYQDVSLFVSSAFAVLGMALVAQWSILSNVTAGILIFFMFPYKLGDRIKIIDSDIDTTGTLEEVTLFHLVIKLDSGNTITYPNTLALTKPVMRLPRIPVPVAAELPAQQETSADTQANPSLSA</sequence>
<keyword evidence="5" id="KW-1003">Cell membrane</keyword>
<dbReference type="InterPro" id="IPR010920">
    <property type="entry name" value="LSM_dom_sf"/>
</dbReference>
<feature type="transmembrane region" description="Helical" evidence="5">
    <location>
        <begin position="47"/>
        <end position="67"/>
    </location>
</feature>
<accession>A0ABT2FLC5</accession>
<dbReference type="SUPFAM" id="SSF50182">
    <property type="entry name" value="Sm-like ribonucleoproteins"/>
    <property type="match status" value="1"/>
</dbReference>
<keyword evidence="2 5" id="KW-0812">Transmembrane</keyword>
<evidence type="ECO:0000256" key="3">
    <source>
        <dbReference type="ARBA" id="ARBA00022989"/>
    </source>
</evidence>
<dbReference type="Gene3D" id="1.10.287.1260">
    <property type="match status" value="1"/>
</dbReference>
<evidence type="ECO:0000256" key="2">
    <source>
        <dbReference type="ARBA" id="ARBA00022692"/>
    </source>
</evidence>
<organism evidence="7 8">
    <name type="scientific">Shewanella electrica</name>
    <dbReference type="NCBI Taxonomy" id="515560"/>
    <lineage>
        <taxon>Bacteria</taxon>
        <taxon>Pseudomonadati</taxon>
        <taxon>Pseudomonadota</taxon>
        <taxon>Gammaproteobacteria</taxon>
        <taxon>Alteromonadales</taxon>
        <taxon>Shewanellaceae</taxon>
        <taxon>Shewanella</taxon>
    </lineage>
</organism>
<feature type="domain" description="Mechanosensitive ion channel MscS" evidence="6">
    <location>
        <begin position="91"/>
        <end position="155"/>
    </location>
</feature>
<dbReference type="Pfam" id="PF00924">
    <property type="entry name" value="MS_channel_2nd"/>
    <property type="match status" value="1"/>
</dbReference>
<reference evidence="8" key="2">
    <citation type="submission" date="2023-07" db="EMBL/GenBank/DDBJ databases">
        <title>Shewanella mangrovi sp. nov., an acetaldehyde- degrading bacterium isolated from mangrove sediment.</title>
        <authorList>
            <person name="Liu Y."/>
        </authorList>
    </citation>
    <scope>NUCLEOTIDE SEQUENCE [LARGE SCALE GENOMIC DNA]</scope>
    <source>
        <strain evidence="8">C32</strain>
    </source>
</reference>
<evidence type="ECO:0000256" key="1">
    <source>
        <dbReference type="ARBA" id="ARBA00004370"/>
    </source>
</evidence>
<protein>
    <recommendedName>
        <fullName evidence="5">Small-conductance mechanosensitive channel</fullName>
    </recommendedName>
</protein>
<keyword evidence="5" id="KW-0407">Ion channel</keyword>
<keyword evidence="5" id="KW-0813">Transport</keyword>
<dbReference type="PANTHER" id="PTHR30221">
    <property type="entry name" value="SMALL-CONDUCTANCE MECHANOSENSITIVE CHANNEL"/>
    <property type="match status" value="1"/>
</dbReference>
<evidence type="ECO:0000259" key="6">
    <source>
        <dbReference type="Pfam" id="PF00924"/>
    </source>
</evidence>
<gene>
    <name evidence="7" type="ORF">L9G74_11800</name>
</gene>
<feature type="transmembrane region" description="Helical" evidence="5">
    <location>
        <begin position="73"/>
        <end position="105"/>
    </location>
</feature>
<keyword evidence="3 5" id="KW-1133">Transmembrane helix</keyword>
<name>A0ABT2FLC5_9GAMM</name>
<reference evidence="7 8" key="1">
    <citation type="submission" date="2022-02" db="EMBL/GenBank/DDBJ databases">
        <authorList>
            <person name="Zhuang L."/>
        </authorList>
    </citation>
    <scope>NUCLEOTIDE SEQUENCE [LARGE SCALE GENOMIC DNA]</scope>
    <source>
        <strain evidence="7 8">C32</strain>
    </source>
</reference>
<comment type="subcellular location">
    <subcellularLocation>
        <location evidence="5">Cell inner membrane</location>
        <topology evidence="5">Multi-pass membrane protein</topology>
    </subcellularLocation>
    <subcellularLocation>
        <location evidence="1">Membrane</location>
    </subcellularLocation>
</comment>
<proteinExistence type="inferred from homology"/>
<dbReference type="InterPro" id="IPR045275">
    <property type="entry name" value="MscS_archaea/bacteria_type"/>
</dbReference>
<keyword evidence="5" id="KW-0997">Cell inner membrane</keyword>
<dbReference type="RefSeq" id="WP_238896605.1">
    <property type="nucleotide sequence ID" value="NZ_JAKOGG010000007.1"/>
</dbReference>
<dbReference type="Gene3D" id="2.30.30.60">
    <property type="match status" value="1"/>
</dbReference>
<evidence type="ECO:0000313" key="7">
    <source>
        <dbReference type="EMBL" id="MCS4557126.1"/>
    </source>
</evidence>
<evidence type="ECO:0000313" key="8">
    <source>
        <dbReference type="Proteomes" id="UP001201549"/>
    </source>
</evidence>
<comment type="caution">
    <text evidence="7">The sequence shown here is derived from an EMBL/GenBank/DDBJ whole genome shotgun (WGS) entry which is preliminary data.</text>
</comment>
<evidence type="ECO:0000256" key="4">
    <source>
        <dbReference type="ARBA" id="ARBA00023136"/>
    </source>
</evidence>
<comment type="similarity">
    <text evidence="5">Belongs to the MscS (TC 1.A.23) family.</text>
</comment>
<keyword evidence="4 5" id="KW-0472">Membrane</keyword>
<dbReference type="PANTHER" id="PTHR30221:SF8">
    <property type="entry name" value="SMALL-CONDUCTANCE MECHANOSENSITIVE CHANNEL"/>
    <property type="match status" value="1"/>
</dbReference>
<evidence type="ECO:0000256" key="5">
    <source>
        <dbReference type="RuleBase" id="RU369025"/>
    </source>
</evidence>
<comment type="subunit">
    <text evidence="5">Homoheptamer.</text>
</comment>
<comment type="caution">
    <text evidence="5">Lacks conserved residue(s) required for the propagation of feature annotation.</text>
</comment>
<feature type="transmembrane region" description="Helical" evidence="5">
    <location>
        <begin position="6"/>
        <end position="27"/>
    </location>
</feature>
<dbReference type="Proteomes" id="UP001201549">
    <property type="component" value="Unassembled WGS sequence"/>
</dbReference>
<dbReference type="EMBL" id="JAKOGG010000007">
    <property type="protein sequence ID" value="MCS4557126.1"/>
    <property type="molecule type" value="Genomic_DNA"/>
</dbReference>
<keyword evidence="8" id="KW-1185">Reference proteome</keyword>
<comment type="function">
    <text evidence="5">Mechanosensitive channel that participates in the regulation of osmotic pressure changes within the cell, opening in response to stretch forces in the membrane lipid bilayer, without the need for other proteins. Contributes to normal resistance to hypoosmotic shock. Forms an ion channel of 1.0 nanosiemens conductance with a slight preference for anions.</text>
</comment>
<dbReference type="InterPro" id="IPR023408">
    <property type="entry name" value="MscS_beta-dom_sf"/>
</dbReference>
<keyword evidence="5" id="KW-0406">Ion transport</keyword>